<dbReference type="EMBL" id="JABDTM020008061">
    <property type="protein sequence ID" value="KAH0821388.1"/>
    <property type="molecule type" value="Genomic_DNA"/>
</dbReference>
<feature type="region of interest" description="Disordered" evidence="1">
    <location>
        <begin position="16"/>
        <end position="38"/>
    </location>
</feature>
<sequence length="38" mass="4235">MPSAFLSTKHQMKGNINHFDLSEPGIHNNASRSNLLRA</sequence>
<evidence type="ECO:0000256" key="1">
    <source>
        <dbReference type="SAM" id="MobiDB-lite"/>
    </source>
</evidence>
<keyword evidence="3" id="KW-1185">Reference proteome</keyword>
<evidence type="ECO:0000313" key="3">
    <source>
        <dbReference type="Proteomes" id="UP000719412"/>
    </source>
</evidence>
<proteinExistence type="predicted"/>
<comment type="caution">
    <text evidence="2">The sequence shown here is derived from an EMBL/GenBank/DDBJ whole genome shotgun (WGS) entry which is preliminary data.</text>
</comment>
<accession>A0A8J6HXN9</accession>
<evidence type="ECO:0000313" key="2">
    <source>
        <dbReference type="EMBL" id="KAH0821388.1"/>
    </source>
</evidence>
<reference evidence="2" key="2">
    <citation type="submission" date="2021-08" db="EMBL/GenBank/DDBJ databases">
        <authorList>
            <person name="Eriksson T."/>
        </authorList>
    </citation>
    <scope>NUCLEOTIDE SEQUENCE</scope>
    <source>
        <strain evidence="2">Stoneville</strain>
        <tissue evidence="2">Whole head</tissue>
    </source>
</reference>
<dbReference type="Proteomes" id="UP000719412">
    <property type="component" value="Unassembled WGS sequence"/>
</dbReference>
<gene>
    <name evidence="2" type="ORF">GEV33_001403</name>
</gene>
<name>A0A8J6HXN9_TENMO</name>
<feature type="compositionally biased region" description="Polar residues" evidence="1">
    <location>
        <begin position="28"/>
        <end position="38"/>
    </location>
</feature>
<protein>
    <submittedName>
        <fullName evidence="2">Uncharacterized protein</fullName>
    </submittedName>
</protein>
<dbReference type="AlphaFoldDB" id="A0A8J6HXN9"/>
<reference evidence="2" key="1">
    <citation type="journal article" date="2020" name="J Insects Food Feed">
        <title>The yellow mealworm (Tenebrio molitor) genome: a resource for the emerging insects as food and feed industry.</title>
        <authorList>
            <person name="Eriksson T."/>
            <person name="Andere A."/>
            <person name="Kelstrup H."/>
            <person name="Emery V."/>
            <person name="Picard C."/>
        </authorList>
    </citation>
    <scope>NUCLEOTIDE SEQUENCE</scope>
    <source>
        <strain evidence="2">Stoneville</strain>
        <tissue evidence="2">Whole head</tissue>
    </source>
</reference>
<organism evidence="2 3">
    <name type="scientific">Tenebrio molitor</name>
    <name type="common">Yellow mealworm beetle</name>
    <dbReference type="NCBI Taxonomy" id="7067"/>
    <lineage>
        <taxon>Eukaryota</taxon>
        <taxon>Metazoa</taxon>
        <taxon>Ecdysozoa</taxon>
        <taxon>Arthropoda</taxon>
        <taxon>Hexapoda</taxon>
        <taxon>Insecta</taxon>
        <taxon>Pterygota</taxon>
        <taxon>Neoptera</taxon>
        <taxon>Endopterygota</taxon>
        <taxon>Coleoptera</taxon>
        <taxon>Polyphaga</taxon>
        <taxon>Cucujiformia</taxon>
        <taxon>Tenebrionidae</taxon>
        <taxon>Tenebrio</taxon>
    </lineage>
</organism>